<comment type="similarity">
    <text evidence="2">Belongs to the GtrA family.</text>
</comment>
<comment type="caution">
    <text evidence="8">The sequence shown here is derived from an EMBL/GenBank/DDBJ whole genome shotgun (WGS) entry which is preliminary data.</text>
</comment>
<dbReference type="PANTHER" id="PTHR38459">
    <property type="entry name" value="PROPHAGE BACTOPRENOL-LINKED GLUCOSE TRANSLOCASE HOMOLOG"/>
    <property type="match status" value="1"/>
</dbReference>
<reference evidence="9" key="1">
    <citation type="journal article" date="2019" name="Int. J. Syst. Evol. Microbiol.">
        <title>The Global Catalogue of Microorganisms (GCM) 10K type strain sequencing project: providing services to taxonomists for standard genome sequencing and annotation.</title>
        <authorList>
            <consortium name="The Broad Institute Genomics Platform"/>
            <consortium name="The Broad Institute Genome Sequencing Center for Infectious Disease"/>
            <person name="Wu L."/>
            <person name="Ma J."/>
        </authorList>
    </citation>
    <scope>NUCLEOTIDE SEQUENCE [LARGE SCALE GENOMIC DNA]</scope>
    <source>
        <strain evidence="9">JCM 10696</strain>
    </source>
</reference>
<name>A0ABP4CD15_9ACTN</name>
<proteinExistence type="inferred from homology"/>
<evidence type="ECO:0000256" key="3">
    <source>
        <dbReference type="ARBA" id="ARBA00022692"/>
    </source>
</evidence>
<evidence type="ECO:0000256" key="6">
    <source>
        <dbReference type="SAM" id="Phobius"/>
    </source>
</evidence>
<dbReference type="InterPro" id="IPR051401">
    <property type="entry name" value="GtrA_CellWall_Glycosyl"/>
</dbReference>
<feature type="transmembrane region" description="Helical" evidence="6">
    <location>
        <begin position="78"/>
        <end position="102"/>
    </location>
</feature>
<keyword evidence="5 6" id="KW-0472">Membrane</keyword>
<dbReference type="Proteomes" id="UP001500665">
    <property type="component" value="Unassembled WGS sequence"/>
</dbReference>
<feature type="domain" description="GtrA/DPMS transmembrane" evidence="7">
    <location>
        <begin position="15"/>
        <end position="134"/>
    </location>
</feature>
<evidence type="ECO:0000256" key="1">
    <source>
        <dbReference type="ARBA" id="ARBA00004141"/>
    </source>
</evidence>
<sequence length="146" mass="16559">MRVRRYRKLIGELARFGSVGVLCVAVNIALYNLLRYGLEIESLTSNALAMVVSTSVGYVANRYWTFRESDESGVAREYVLFFVLNGVGFVITEAVLWLAHLAGFDGKWTSNGALLLGIGLATIFRYWGYKRWVFRERHTEEPVRVG</sequence>
<comment type="subcellular location">
    <subcellularLocation>
        <location evidence="1">Membrane</location>
        <topology evidence="1">Multi-pass membrane protein</topology>
    </subcellularLocation>
</comment>
<keyword evidence="4 6" id="KW-1133">Transmembrane helix</keyword>
<dbReference type="PANTHER" id="PTHR38459:SF1">
    <property type="entry name" value="PROPHAGE BACTOPRENOL-LINKED GLUCOSE TRANSLOCASE HOMOLOG"/>
    <property type="match status" value="1"/>
</dbReference>
<keyword evidence="3 6" id="KW-0812">Transmembrane</keyword>
<evidence type="ECO:0000313" key="9">
    <source>
        <dbReference type="Proteomes" id="UP001500665"/>
    </source>
</evidence>
<dbReference type="EMBL" id="BAAAHH010000030">
    <property type="protein sequence ID" value="GAA0963565.1"/>
    <property type="molecule type" value="Genomic_DNA"/>
</dbReference>
<evidence type="ECO:0000256" key="4">
    <source>
        <dbReference type="ARBA" id="ARBA00022989"/>
    </source>
</evidence>
<evidence type="ECO:0000259" key="7">
    <source>
        <dbReference type="Pfam" id="PF04138"/>
    </source>
</evidence>
<feature type="transmembrane region" description="Helical" evidence="6">
    <location>
        <begin position="108"/>
        <end position="127"/>
    </location>
</feature>
<evidence type="ECO:0000313" key="8">
    <source>
        <dbReference type="EMBL" id="GAA0963565.1"/>
    </source>
</evidence>
<evidence type="ECO:0000256" key="2">
    <source>
        <dbReference type="ARBA" id="ARBA00009399"/>
    </source>
</evidence>
<dbReference type="InterPro" id="IPR007267">
    <property type="entry name" value="GtrA_DPMS_TM"/>
</dbReference>
<feature type="transmembrane region" description="Helical" evidence="6">
    <location>
        <begin position="46"/>
        <end position="66"/>
    </location>
</feature>
<dbReference type="Pfam" id="PF04138">
    <property type="entry name" value="GtrA_DPMS_TM"/>
    <property type="match status" value="1"/>
</dbReference>
<feature type="transmembrane region" description="Helical" evidence="6">
    <location>
        <begin position="12"/>
        <end position="34"/>
    </location>
</feature>
<gene>
    <name evidence="8" type="ORF">GCM10009550_59430</name>
</gene>
<protein>
    <submittedName>
        <fullName evidence="8">GtrA family protein</fullName>
    </submittedName>
</protein>
<accession>A0ABP4CD15</accession>
<keyword evidence="9" id="KW-1185">Reference proteome</keyword>
<evidence type="ECO:0000256" key="5">
    <source>
        <dbReference type="ARBA" id="ARBA00023136"/>
    </source>
</evidence>
<organism evidence="8 9">
    <name type="scientific">Actinocorallia libanotica</name>
    <dbReference type="NCBI Taxonomy" id="46162"/>
    <lineage>
        <taxon>Bacteria</taxon>
        <taxon>Bacillati</taxon>
        <taxon>Actinomycetota</taxon>
        <taxon>Actinomycetes</taxon>
        <taxon>Streptosporangiales</taxon>
        <taxon>Thermomonosporaceae</taxon>
        <taxon>Actinocorallia</taxon>
    </lineage>
</organism>